<keyword evidence="3" id="KW-0813">Transport</keyword>
<gene>
    <name evidence="9" type="ORF">CANARDRAFT_204823</name>
</gene>
<sequence length="436" mass="48539">MGEISVTTKAVFNSLSWVDKLLPVWIIGAIVIGIVLSVYVPDSREAFNGAKVINVSVPLAIGMVVMMVPPLCKIQWENGKQLLFRKNRINKIIISLVLNWIVCPFIMFGLAWLTLFDQPEYRVGVIMIGLARCIAMVLLWNDIALGDNELCAILVIINSLMQLVLFAPYKILFCDIMGGGRSLNNGASTTETYTLVSQTIAFFLGIPIAIGLLIRFVSLAMFGKKVYNEKILPLISPFGLLGLLYTIIVLFIDKGNSFIQEIGTAFRCFIPLICYFIISWFSVFFVLRWFYGRNYIKLATSDELDDGNFCQSACGCEKNSQRFTINIVENVPARWNQRFCSAPYPEIATQAFTAGSNNFELSLAVAIAIYGNGSKQAVAATFGPLVEVPVLLLITFVSRYLEISLLWSDREDTTQALLDNDLPETVSLNSEMSNNN</sequence>
<comment type="similarity">
    <text evidence="2">Belongs to the arsenical resistance-3 (ACR3) (TC 2.A.59) family.</text>
</comment>
<dbReference type="Proteomes" id="UP000094801">
    <property type="component" value="Unassembled WGS sequence"/>
</dbReference>
<evidence type="ECO:0000256" key="6">
    <source>
        <dbReference type="ARBA" id="ARBA00022989"/>
    </source>
</evidence>
<feature type="transmembrane region" description="Helical" evidence="8">
    <location>
        <begin position="121"/>
        <end position="140"/>
    </location>
</feature>
<dbReference type="STRING" id="983967.A0A1E4ST13"/>
<organism evidence="9 10">
    <name type="scientific">[Candida] arabinofermentans NRRL YB-2248</name>
    <dbReference type="NCBI Taxonomy" id="983967"/>
    <lineage>
        <taxon>Eukaryota</taxon>
        <taxon>Fungi</taxon>
        <taxon>Dikarya</taxon>
        <taxon>Ascomycota</taxon>
        <taxon>Saccharomycotina</taxon>
        <taxon>Pichiomycetes</taxon>
        <taxon>Pichiales</taxon>
        <taxon>Pichiaceae</taxon>
        <taxon>Ogataea</taxon>
        <taxon>Ogataea/Candida clade</taxon>
    </lineage>
</organism>
<dbReference type="GO" id="GO:0005886">
    <property type="term" value="C:plasma membrane"/>
    <property type="evidence" value="ECO:0007669"/>
    <property type="project" value="UniProtKB-SubCell"/>
</dbReference>
<dbReference type="InterPro" id="IPR004706">
    <property type="entry name" value="Arsenical-R_Acr3"/>
</dbReference>
<dbReference type="GO" id="GO:0015297">
    <property type="term" value="F:antiporter activity"/>
    <property type="evidence" value="ECO:0007669"/>
    <property type="project" value="InterPro"/>
</dbReference>
<evidence type="ECO:0000256" key="5">
    <source>
        <dbReference type="ARBA" id="ARBA00022692"/>
    </source>
</evidence>
<evidence type="ECO:0000256" key="1">
    <source>
        <dbReference type="ARBA" id="ARBA00004651"/>
    </source>
</evidence>
<keyword evidence="4" id="KW-1003">Cell membrane</keyword>
<keyword evidence="10" id="KW-1185">Reference proteome</keyword>
<feature type="transmembrane region" description="Helical" evidence="8">
    <location>
        <begin position="21"/>
        <end position="40"/>
    </location>
</feature>
<dbReference type="OrthoDB" id="187348at2759"/>
<reference evidence="10" key="1">
    <citation type="submission" date="2016-04" db="EMBL/GenBank/DDBJ databases">
        <title>Comparative genomics of biotechnologically important yeasts.</title>
        <authorList>
            <consortium name="DOE Joint Genome Institute"/>
            <person name="Riley R."/>
            <person name="Haridas S."/>
            <person name="Wolfe K.H."/>
            <person name="Lopes M.R."/>
            <person name="Hittinger C.T."/>
            <person name="Goker M."/>
            <person name="Salamov A."/>
            <person name="Wisecaver J."/>
            <person name="Long T.M."/>
            <person name="Aerts A.L."/>
            <person name="Barry K."/>
            <person name="Choi C."/>
            <person name="Clum A."/>
            <person name="Coughlan A.Y."/>
            <person name="Deshpande S."/>
            <person name="Douglass A.P."/>
            <person name="Hanson S.J."/>
            <person name="Klenk H.-P."/>
            <person name="Labutti K."/>
            <person name="Lapidus A."/>
            <person name="Lindquist E."/>
            <person name="Lipzen A."/>
            <person name="Meier-Kolthoff J.P."/>
            <person name="Ohm R.A."/>
            <person name="Otillar R.P."/>
            <person name="Pangilinan J."/>
            <person name="Peng Y."/>
            <person name="Rokas A."/>
            <person name="Rosa C.A."/>
            <person name="Scheuner C."/>
            <person name="Sibirny A.A."/>
            <person name="Slot J.C."/>
            <person name="Stielow J.B."/>
            <person name="Sun H."/>
            <person name="Kurtzman C.P."/>
            <person name="Blackwell M."/>
            <person name="Grigoriev I.V."/>
            <person name="Jeffries T.W."/>
        </authorList>
    </citation>
    <scope>NUCLEOTIDE SEQUENCE [LARGE SCALE GENOMIC DNA]</scope>
    <source>
        <strain evidence="10">NRRL YB-2248</strain>
    </source>
</reference>
<evidence type="ECO:0000256" key="7">
    <source>
        <dbReference type="ARBA" id="ARBA00023136"/>
    </source>
</evidence>
<evidence type="ECO:0000313" key="9">
    <source>
        <dbReference type="EMBL" id="ODV82655.1"/>
    </source>
</evidence>
<evidence type="ECO:0000256" key="3">
    <source>
        <dbReference type="ARBA" id="ARBA00022448"/>
    </source>
</evidence>
<feature type="transmembrane region" description="Helical" evidence="8">
    <location>
        <begin position="152"/>
        <end position="173"/>
    </location>
</feature>
<feature type="transmembrane region" description="Helical" evidence="8">
    <location>
        <begin position="231"/>
        <end position="252"/>
    </location>
</feature>
<dbReference type="GO" id="GO:0015104">
    <property type="term" value="F:antimonite transmembrane transporter activity"/>
    <property type="evidence" value="ECO:0007669"/>
    <property type="project" value="TreeGrafter"/>
</dbReference>
<feature type="transmembrane region" description="Helical" evidence="8">
    <location>
        <begin position="193"/>
        <end position="219"/>
    </location>
</feature>
<dbReference type="InterPro" id="IPR002657">
    <property type="entry name" value="BilAc:Na_symport/Acr3"/>
</dbReference>
<name>A0A1E4ST13_9ASCO</name>
<accession>A0A1E4ST13</accession>
<evidence type="ECO:0000313" key="10">
    <source>
        <dbReference type="Proteomes" id="UP000094801"/>
    </source>
</evidence>
<dbReference type="NCBIfam" id="TIGR00832">
    <property type="entry name" value="acr3"/>
    <property type="match status" value="1"/>
</dbReference>
<dbReference type="Pfam" id="PF01758">
    <property type="entry name" value="SBF"/>
    <property type="match status" value="1"/>
</dbReference>
<evidence type="ECO:0000256" key="2">
    <source>
        <dbReference type="ARBA" id="ARBA00010110"/>
    </source>
</evidence>
<dbReference type="AlphaFoldDB" id="A0A1E4ST13"/>
<keyword evidence="6 8" id="KW-1133">Transmembrane helix</keyword>
<feature type="transmembrane region" description="Helical" evidence="8">
    <location>
        <begin position="264"/>
        <end position="287"/>
    </location>
</feature>
<dbReference type="EMBL" id="KV453878">
    <property type="protein sequence ID" value="ODV82655.1"/>
    <property type="molecule type" value="Genomic_DNA"/>
</dbReference>
<comment type="subcellular location">
    <subcellularLocation>
        <location evidence="1">Cell membrane</location>
        <topology evidence="1">Multi-pass membrane protein</topology>
    </subcellularLocation>
</comment>
<dbReference type="GO" id="GO:0015105">
    <property type="term" value="F:arsenite transmembrane transporter activity"/>
    <property type="evidence" value="ECO:0007669"/>
    <property type="project" value="TreeGrafter"/>
</dbReference>
<dbReference type="PANTHER" id="PTHR43057">
    <property type="entry name" value="ARSENITE EFFLUX TRANSPORTER"/>
    <property type="match status" value="1"/>
</dbReference>
<feature type="transmembrane region" description="Helical" evidence="8">
    <location>
        <begin position="92"/>
        <end position="115"/>
    </location>
</feature>
<keyword evidence="5 8" id="KW-0812">Transmembrane</keyword>
<keyword evidence="7 8" id="KW-0472">Membrane</keyword>
<dbReference type="InterPro" id="IPR038770">
    <property type="entry name" value="Na+/solute_symporter_sf"/>
</dbReference>
<protein>
    <recommendedName>
        <fullName evidence="11">Arsenical-resistance protein</fullName>
    </recommendedName>
</protein>
<dbReference type="PANTHER" id="PTHR43057:SF1">
    <property type="entry name" value="ARSENICAL-RESISTANCE PROTEIN 3"/>
    <property type="match status" value="1"/>
</dbReference>
<evidence type="ECO:0008006" key="11">
    <source>
        <dbReference type="Google" id="ProtNLM"/>
    </source>
</evidence>
<feature type="transmembrane region" description="Helical" evidence="8">
    <location>
        <begin position="52"/>
        <end position="72"/>
    </location>
</feature>
<proteinExistence type="inferred from homology"/>
<evidence type="ECO:0000256" key="8">
    <source>
        <dbReference type="SAM" id="Phobius"/>
    </source>
</evidence>
<dbReference type="Gene3D" id="1.20.1530.20">
    <property type="match status" value="1"/>
</dbReference>
<evidence type="ECO:0000256" key="4">
    <source>
        <dbReference type="ARBA" id="ARBA00022475"/>
    </source>
</evidence>